<evidence type="ECO:0000313" key="5">
    <source>
        <dbReference type="Proteomes" id="UP000006727"/>
    </source>
</evidence>
<dbReference type="Proteomes" id="UP000006727">
    <property type="component" value="Chromosome 5"/>
</dbReference>
<dbReference type="AlphaFoldDB" id="A0A2K1KJD3"/>
<protein>
    <submittedName>
        <fullName evidence="2 4">Uncharacterized protein</fullName>
    </submittedName>
</protein>
<evidence type="ECO:0000313" key="4">
    <source>
        <dbReference type="EnsemblPlants" id="PAC:32954466.CDS.1"/>
    </source>
</evidence>
<gene>
    <name evidence="1" type="ORF">PHYPA_007556</name>
    <name evidence="2" type="ORF">PHYPA_007557</name>
    <name evidence="3" type="ORF">PHYPA_007559</name>
</gene>
<dbReference type="EnsemblPlants" id="Pp3c5_12030V3.1">
    <property type="protein sequence ID" value="PAC:32954466.CDS.1"/>
    <property type="gene ID" value="Pp3c5_12030"/>
</dbReference>
<dbReference type="EnsemblPlants" id="Pp3c5_11990V3.3">
    <property type="protein sequence ID" value="PAC:32955828.CDS.1"/>
    <property type="gene ID" value="Pp3c5_11990"/>
</dbReference>
<accession>A0A2K1KJD3</accession>
<dbReference type="Gramene" id="Pp3c5_11930V3.1">
    <property type="protein sequence ID" value="PAC:32955839.CDS.1"/>
    <property type="gene ID" value="Pp3c5_11930"/>
</dbReference>
<dbReference type="Gramene" id="Pp3c5_12030V3.2">
    <property type="protein sequence ID" value="PAC:32954467.CDS.1"/>
    <property type="gene ID" value="Pp3c5_12030"/>
</dbReference>
<dbReference type="PaxDb" id="3218-PP1S236_1V6.1"/>
<evidence type="ECO:0000313" key="1">
    <source>
        <dbReference type="EMBL" id="PNR53881.1"/>
    </source>
</evidence>
<name>A0A2K1KJD3_PHYPA</name>
<reference evidence="4" key="3">
    <citation type="submission" date="2020-12" db="UniProtKB">
        <authorList>
            <consortium name="EnsemblPlants"/>
        </authorList>
    </citation>
    <scope>IDENTIFICATION</scope>
</reference>
<dbReference type="EnsemblPlants" id="Pp3c5_11990V3.1">
    <property type="protein sequence ID" value="PAC:32955827.CDS.1"/>
    <property type="gene ID" value="Pp3c5_11990"/>
</dbReference>
<sequence>MAIAGRFSGRAHPKWGPRRLSRRQLQRVVFHVMFTRRGLLGTGCATSPSVRRTGFDTFFVGIRCREEGIGDWLIENQGSVVRDPMSRSTSR</sequence>
<dbReference type="EnsemblPlants" id="Pp3c5_11930V3.2">
    <property type="protein sequence ID" value="PAC:32955840.CDS.1"/>
    <property type="gene ID" value="Pp3c5_11930"/>
</dbReference>
<dbReference type="Gramene" id="Pp3c5_11930V3.2">
    <property type="protein sequence ID" value="PAC:32955840.CDS.1"/>
    <property type="gene ID" value="Pp3c5_11930"/>
</dbReference>
<evidence type="ECO:0000313" key="3">
    <source>
        <dbReference type="EMBL" id="PNR53884.1"/>
    </source>
</evidence>
<dbReference type="InParanoid" id="A0A2K1KJD3"/>
<proteinExistence type="predicted"/>
<dbReference type="Gramene" id="Pp3c5_12030V3.1">
    <property type="protein sequence ID" value="PAC:32954466.CDS.1"/>
    <property type="gene ID" value="Pp3c5_12030"/>
</dbReference>
<dbReference type="EnsemblPlants" id="Pp3c5_12030V3.2">
    <property type="protein sequence ID" value="PAC:32954467.CDS.1"/>
    <property type="gene ID" value="Pp3c5_12030"/>
</dbReference>
<dbReference type="EnsemblPlants" id="Pp3c5_11930V3.1">
    <property type="protein sequence ID" value="PAC:32955839.CDS.1"/>
    <property type="gene ID" value="Pp3c5_11930"/>
</dbReference>
<dbReference type="Gramene" id="Pp3c5_11990V3.1">
    <property type="protein sequence ID" value="PAC:32955827.CDS.1"/>
    <property type="gene ID" value="Pp3c5_11990"/>
</dbReference>
<keyword evidence="5" id="KW-1185">Reference proteome</keyword>
<dbReference type="EMBL" id="ABEU02000005">
    <property type="protein sequence ID" value="PNR53881.1"/>
    <property type="molecule type" value="Genomic_DNA"/>
</dbReference>
<reference evidence="2 5" key="2">
    <citation type="journal article" date="2018" name="Plant J.">
        <title>The Physcomitrella patens chromosome-scale assembly reveals moss genome structure and evolution.</title>
        <authorList>
            <person name="Lang D."/>
            <person name="Ullrich K.K."/>
            <person name="Murat F."/>
            <person name="Fuchs J."/>
            <person name="Jenkins J."/>
            <person name="Haas F.B."/>
            <person name="Piednoel M."/>
            <person name="Gundlach H."/>
            <person name="Van Bel M."/>
            <person name="Meyberg R."/>
            <person name="Vives C."/>
            <person name="Morata J."/>
            <person name="Symeonidi A."/>
            <person name="Hiss M."/>
            <person name="Muchero W."/>
            <person name="Kamisugi Y."/>
            <person name="Saleh O."/>
            <person name="Blanc G."/>
            <person name="Decker E.L."/>
            <person name="van Gessel N."/>
            <person name="Grimwood J."/>
            <person name="Hayes R.D."/>
            <person name="Graham S.W."/>
            <person name="Gunter L.E."/>
            <person name="McDaniel S.F."/>
            <person name="Hoernstein S.N.W."/>
            <person name="Larsson A."/>
            <person name="Li F.W."/>
            <person name="Perroud P.F."/>
            <person name="Phillips J."/>
            <person name="Ranjan P."/>
            <person name="Rokshar D.S."/>
            <person name="Rothfels C.J."/>
            <person name="Schneider L."/>
            <person name="Shu S."/>
            <person name="Stevenson D.W."/>
            <person name="Thummler F."/>
            <person name="Tillich M."/>
            <person name="Villarreal Aguilar J.C."/>
            <person name="Widiez T."/>
            <person name="Wong G.K."/>
            <person name="Wymore A."/>
            <person name="Zhang Y."/>
            <person name="Zimmer A.D."/>
            <person name="Quatrano R.S."/>
            <person name="Mayer K.F.X."/>
            <person name="Goodstein D."/>
            <person name="Casacuberta J.M."/>
            <person name="Vandepoele K."/>
            <person name="Reski R."/>
            <person name="Cuming A.C."/>
            <person name="Tuskan G.A."/>
            <person name="Maumus F."/>
            <person name="Salse J."/>
            <person name="Schmutz J."/>
            <person name="Rensing S.A."/>
        </authorList>
    </citation>
    <scope>NUCLEOTIDE SEQUENCE [LARGE SCALE GENOMIC DNA]</scope>
    <source>
        <strain evidence="4 5">cv. Gransden 2004</strain>
    </source>
</reference>
<reference evidence="2 5" key="1">
    <citation type="journal article" date="2008" name="Science">
        <title>The Physcomitrella genome reveals evolutionary insights into the conquest of land by plants.</title>
        <authorList>
            <person name="Rensing S."/>
            <person name="Lang D."/>
            <person name="Zimmer A."/>
            <person name="Terry A."/>
            <person name="Salamov A."/>
            <person name="Shapiro H."/>
            <person name="Nishiyama T."/>
            <person name="Perroud P.-F."/>
            <person name="Lindquist E."/>
            <person name="Kamisugi Y."/>
            <person name="Tanahashi T."/>
            <person name="Sakakibara K."/>
            <person name="Fujita T."/>
            <person name="Oishi K."/>
            <person name="Shin-I T."/>
            <person name="Kuroki Y."/>
            <person name="Toyoda A."/>
            <person name="Suzuki Y."/>
            <person name="Hashimoto A."/>
            <person name="Yamaguchi K."/>
            <person name="Sugano A."/>
            <person name="Kohara Y."/>
            <person name="Fujiyama A."/>
            <person name="Anterola A."/>
            <person name="Aoki S."/>
            <person name="Ashton N."/>
            <person name="Barbazuk W.B."/>
            <person name="Barker E."/>
            <person name="Bennetzen J."/>
            <person name="Bezanilla M."/>
            <person name="Blankenship R."/>
            <person name="Cho S.H."/>
            <person name="Dutcher S."/>
            <person name="Estelle M."/>
            <person name="Fawcett J.A."/>
            <person name="Gundlach H."/>
            <person name="Hanada K."/>
            <person name="Heyl A."/>
            <person name="Hicks K.A."/>
            <person name="Hugh J."/>
            <person name="Lohr M."/>
            <person name="Mayer K."/>
            <person name="Melkozernov A."/>
            <person name="Murata T."/>
            <person name="Nelson D."/>
            <person name="Pils B."/>
            <person name="Prigge M."/>
            <person name="Reiss B."/>
            <person name="Renner T."/>
            <person name="Rombauts S."/>
            <person name="Rushton P."/>
            <person name="Sanderfoot A."/>
            <person name="Schween G."/>
            <person name="Shiu S.-H."/>
            <person name="Stueber K."/>
            <person name="Theodoulou F.L."/>
            <person name="Tu H."/>
            <person name="Van de Peer Y."/>
            <person name="Verrier P.J."/>
            <person name="Waters E."/>
            <person name="Wood A."/>
            <person name="Yang L."/>
            <person name="Cove D."/>
            <person name="Cuming A."/>
            <person name="Hasebe M."/>
            <person name="Lucas S."/>
            <person name="Mishler D.B."/>
            <person name="Reski R."/>
            <person name="Grigoriev I."/>
            <person name="Quatrano R.S."/>
            <person name="Boore J.L."/>
        </authorList>
    </citation>
    <scope>NUCLEOTIDE SEQUENCE [LARGE SCALE GENOMIC DNA]</scope>
    <source>
        <strain evidence="4 5">cv. Gransden 2004</strain>
    </source>
</reference>
<evidence type="ECO:0000313" key="2">
    <source>
        <dbReference type="EMBL" id="PNR53882.1"/>
    </source>
</evidence>
<organism evidence="2">
    <name type="scientific">Physcomitrium patens</name>
    <name type="common">Spreading-leaved earth moss</name>
    <name type="synonym">Physcomitrella patens</name>
    <dbReference type="NCBI Taxonomy" id="3218"/>
    <lineage>
        <taxon>Eukaryota</taxon>
        <taxon>Viridiplantae</taxon>
        <taxon>Streptophyta</taxon>
        <taxon>Embryophyta</taxon>
        <taxon>Bryophyta</taxon>
        <taxon>Bryophytina</taxon>
        <taxon>Bryopsida</taxon>
        <taxon>Funariidae</taxon>
        <taxon>Funariales</taxon>
        <taxon>Funariaceae</taxon>
        <taxon>Physcomitrium</taxon>
    </lineage>
</organism>
<dbReference type="EMBL" id="ABEU02000005">
    <property type="protein sequence ID" value="PNR53884.1"/>
    <property type="molecule type" value="Genomic_DNA"/>
</dbReference>
<dbReference type="EMBL" id="ABEU02000005">
    <property type="protein sequence ID" value="PNR53882.1"/>
    <property type="molecule type" value="Genomic_DNA"/>
</dbReference>
<dbReference type="Gramene" id="Pp3c5_11990V3.3">
    <property type="protein sequence ID" value="PAC:32955828.CDS.1"/>
    <property type="gene ID" value="Pp3c5_11990"/>
</dbReference>